<dbReference type="GO" id="GO:0030288">
    <property type="term" value="C:outer membrane-bounded periplasmic space"/>
    <property type="evidence" value="ECO:0007669"/>
    <property type="project" value="TreeGrafter"/>
</dbReference>
<sequence length="628" mass="71710">MMTSLTAECQWKVWHYESGEKNTVSLLPSKNQLKQGYTFFAITDDYDKNVITGGYEPFLKNKLWKIKLNEPKGYLARRLYFNLYSENISALKLQVCESNGKCYERRFEFAKDGYQIPFEWAIDKAAEVTAGTHKQSGDNSPLCYVTIELKDIAKTYKLIVGEAKSYEENLIKSPSKGLFFGELTGKKENQIEKTVIRNFGDSYPLNQKTELSTNTSAIFNFEYEGADSEGRQKATLNLIRYFFQKYPFYKEHALDKQAILSSIDTLISGSLVFTDKVELLKGIADHLYDGHFYFQRPDKSRIRSKISSPLILKRINNQVQVVGIKDGRLESKISLGDQLRLIEDKSCEKWVDSLSTNYFGNSAQRQELAISHLFENQIDSSLQHITLEKSDGSRYQVSLNYDKVFPIPRKFVPEHFGFRRVKNNWIYLKINKWDRGDWIKFYNLKDSLKNAGGIIFDLRGNPGGYEIETIKIASCFIGSPMEYSTQTYSTSDKLYTGKTIVKPNSFLDLSGLKIIILVDNKTACASESFALILKEKKGATIVGTATTSSSFSTVHAYQLPEGIILNANILSKIYLLNNQKTIEYQGITPDLTVKINDYSDLYGYHDKVLHTAFEMIEHENLQTTLQGL</sequence>
<evidence type="ECO:0000259" key="1">
    <source>
        <dbReference type="SMART" id="SM00245"/>
    </source>
</evidence>
<dbReference type="SMART" id="SM00245">
    <property type="entry name" value="TSPc"/>
    <property type="match status" value="1"/>
</dbReference>
<dbReference type="InterPro" id="IPR005151">
    <property type="entry name" value="Tail-specific_protease"/>
</dbReference>
<dbReference type="PANTHER" id="PTHR32060">
    <property type="entry name" value="TAIL-SPECIFIC PROTEASE"/>
    <property type="match status" value="1"/>
</dbReference>
<gene>
    <name evidence="2" type="ORF">HDE68_000949</name>
</gene>
<dbReference type="GO" id="GO:0007165">
    <property type="term" value="P:signal transduction"/>
    <property type="evidence" value="ECO:0007669"/>
    <property type="project" value="TreeGrafter"/>
</dbReference>
<reference evidence="2 3" key="1">
    <citation type="submission" date="2020-08" db="EMBL/GenBank/DDBJ databases">
        <title>Genomic Encyclopedia of Type Strains, Phase IV (KMG-V): Genome sequencing to study the core and pangenomes of soil and plant-associated prokaryotes.</title>
        <authorList>
            <person name="Whitman W."/>
        </authorList>
    </citation>
    <scope>NUCLEOTIDE SEQUENCE [LARGE SCALE GENOMIC DNA]</scope>
    <source>
        <strain evidence="2 3">S3M1</strain>
    </source>
</reference>
<dbReference type="GO" id="GO:0004175">
    <property type="term" value="F:endopeptidase activity"/>
    <property type="evidence" value="ECO:0007669"/>
    <property type="project" value="TreeGrafter"/>
</dbReference>
<name>A0A7W9DYC1_9SPHI</name>
<dbReference type="EMBL" id="JACHCE010000001">
    <property type="protein sequence ID" value="MBB5635064.1"/>
    <property type="molecule type" value="Genomic_DNA"/>
</dbReference>
<dbReference type="AlphaFoldDB" id="A0A7W9DYC1"/>
<evidence type="ECO:0000313" key="3">
    <source>
        <dbReference type="Proteomes" id="UP000537204"/>
    </source>
</evidence>
<dbReference type="Proteomes" id="UP000537204">
    <property type="component" value="Unassembled WGS sequence"/>
</dbReference>
<proteinExistence type="predicted"/>
<evidence type="ECO:0000313" key="2">
    <source>
        <dbReference type="EMBL" id="MBB5635064.1"/>
    </source>
</evidence>
<dbReference type="Gene3D" id="3.90.226.10">
    <property type="entry name" value="2-enoyl-CoA Hydratase, Chain A, domain 1"/>
    <property type="match status" value="1"/>
</dbReference>
<feature type="domain" description="Tail specific protease" evidence="1">
    <location>
        <begin position="380"/>
        <end position="594"/>
    </location>
</feature>
<dbReference type="RefSeq" id="WP_183879384.1">
    <property type="nucleotide sequence ID" value="NZ_JACHCE010000001.1"/>
</dbReference>
<dbReference type="GO" id="GO:0006508">
    <property type="term" value="P:proteolysis"/>
    <property type="evidence" value="ECO:0007669"/>
    <property type="project" value="InterPro"/>
</dbReference>
<dbReference type="InterPro" id="IPR029045">
    <property type="entry name" value="ClpP/crotonase-like_dom_sf"/>
</dbReference>
<dbReference type="SUPFAM" id="SSF52096">
    <property type="entry name" value="ClpP/crotonase"/>
    <property type="match status" value="1"/>
</dbReference>
<protein>
    <recommendedName>
        <fullName evidence="1">Tail specific protease domain-containing protein</fullName>
    </recommendedName>
</protein>
<comment type="caution">
    <text evidence="2">The sequence shown here is derived from an EMBL/GenBank/DDBJ whole genome shotgun (WGS) entry which is preliminary data.</text>
</comment>
<dbReference type="GO" id="GO:0008236">
    <property type="term" value="F:serine-type peptidase activity"/>
    <property type="evidence" value="ECO:0007669"/>
    <property type="project" value="InterPro"/>
</dbReference>
<dbReference type="PANTHER" id="PTHR32060:SF30">
    <property type="entry name" value="CARBOXY-TERMINAL PROCESSING PROTEASE CTPA"/>
    <property type="match status" value="1"/>
</dbReference>
<accession>A0A7W9DYC1</accession>
<organism evidence="2 3">
    <name type="scientific">Pedobacter cryoconitis</name>
    <dbReference type="NCBI Taxonomy" id="188932"/>
    <lineage>
        <taxon>Bacteria</taxon>
        <taxon>Pseudomonadati</taxon>
        <taxon>Bacteroidota</taxon>
        <taxon>Sphingobacteriia</taxon>
        <taxon>Sphingobacteriales</taxon>
        <taxon>Sphingobacteriaceae</taxon>
        <taxon>Pedobacter</taxon>
    </lineage>
</organism>
<dbReference type="Pfam" id="PF03572">
    <property type="entry name" value="Peptidase_S41"/>
    <property type="match status" value="1"/>
</dbReference>